<evidence type="ECO:0000313" key="2">
    <source>
        <dbReference type="Proteomes" id="UP000030740"/>
    </source>
</evidence>
<accession>A0A0A6Z5A1</accession>
<evidence type="ECO:0000313" key="1">
    <source>
        <dbReference type="EMBL" id="AFE86133.1"/>
    </source>
</evidence>
<gene>
    <name evidence="1" type="ORF">phiKDA1_40</name>
</gene>
<protein>
    <submittedName>
        <fullName evidence="1">Uncharacterized protein</fullName>
    </submittedName>
</protein>
<dbReference type="InterPro" id="IPR016181">
    <property type="entry name" value="Acyl_CoA_acyltransferase"/>
</dbReference>
<reference evidence="1 2" key="1">
    <citation type="submission" date="2011-12" db="EMBL/GenBank/DDBJ databases">
        <title>Genome of multiresistant Enterobacter cloacae podovirus phiKDA1 - a new EPS depolymerase producing member of phiKMV supergroup.</title>
        <authorList>
            <person name="Dabrowski K."/>
            <person name="Hejnowicz M.S."/>
            <person name="Gajewska J."/>
            <person name="Lobocka M.B."/>
        </authorList>
    </citation>
    <scope>NUCLEOTIDE SEQUENCE [LARGE SCALE GENOMIC DNA]</scope>
</reference>
<dbReference type="SUPFAM" id="SSF55729">
    <property type="entry name" value="Acyl-CoA N-acyltransferases (Nat)"/>
    <property type="match status" value="1"/>
</dbReference>
<proteinExistence type="predicted"/>
<dbReference type="Gene3D" id="3.40.630.30">
    <property type="match status" value="1"/>
</dbReference>
<organism evidence="1 2">
    <name type="scientific">Enterobacter phage phiKDA1</name>
    <dbReference type="NCBI Taxonomy" id="1147139"/>
    <lineage>
        <taxon>Viruses</taxon>
        <taxon>Duplodnaviria</taxon>
        <taxon>Heunggongvirae</taxon>
        <taxon>Uroviricota</taxon>
        <taxon>Caudoviricetes</taxon>
        <taxon>Autographivirales</taxon>
        <taxon>Autoscriptoviridae</taxon>
        <taxon>Slopekvirinae</taxon>
        <taxon>Koutsourovirus</taxon>
        <taxon>Koutsourovirus Pec</taxon>
        <taxon>Koutsourovirus KDA1</taxon>
    </lineage>
</organism>
<keyword evidence="2" id="KW-1185">Reference proteome</keyword>
<name>A0A0A6Z5A1_9CAUD</name>
<dbReference type="EMBL" id="JQ267518">
    <property type="protein sequence ID" value="AFE86133.1"/>
    <property type="molecule type" value="Genomic_DNA"/>
</dbReference>
<dbReference type="Proteomes" id="UP000030740">
    <property type="component" value="Segment"/>
</dbReference>
<sequence>MSQTKKTLYNTRLYNWNNSSDYIINLAKEFHIYGIGMKLGMPEEEHFQKVVQELQGDSVLAVFSGDVPVGVVSLSPTLFQNSHYPGKAMLTGFIVVESGYSKAGAMLMRDAKRIAKENGADWLIVTRAVNDTDYLQRGWKL</sequence>